<comment type="caution">
    <text evidence="1">The sequence shown here is derived from an EMBL/GenBank/DDBJ whole genome shotgun (WGS) entry which is preliminary data.</text>
</comment>
<reference evidence="1 2" key="1">
    <citation type="journal article" date="2002" name="Nature">
        <title>Genome sequence and comparative analysis of the model rodent malaria parasite Plasmodium yoelii yoelii.</title>
        <authorList>
            <person name="Carlton J.M."/>
            <person name="Angiuoli S.V."/>
            <person name="Suh B.B."/>
            <person name="Kooij T.W."/>
            <person name="Pertea M."/>
            <person name="Silva J.C."/>
            <person name="Ermolaeva M.D."/>
            <person name="Allen J.E."/>
            <person name="Selengut J.D."/>
            <person name="Koo H.L."/>
            <person name="Peterson J.D."/>
            <person name="Pop M."/>
            <person name="Kosack D.S."/>
            <person name="Shumway M.F."/>
            <person name="Bidwell S.L."/>
            <person name="Shallom S.J."/>
            <person name="van Aken S.E."/>
            <person name="Riedmuller S.B."/>
            <person name="Feldblyum T.V."/>
            <person name="Cho J.K."/>
            <person name="Quackenbush J."/>
            <person name="Sedegah M."/>
            <person name="Shoaibi A."/>
            <person name="Cummings L.M."/>
            <person name="Florens L."/>
            <person name="Yates J.R."/>
            <person name="Raine J.D."/>
            <person name="Sinden R.E."/>
            <person name="Harris M.A."/>
            <person name="Cunningham D.A."/>
            <person name="Preiser P.R."/>
            <person name="Bergman L.W."/>
            <person name="Vaidya A.B."/>
            <person name="van Lin L.H."/>
            <person name="Janse C.J."/>
            <person name="Waters A.P."/>
            <person name="Smith H.O."/>
            <person name="White O.R."/>
            <person name="Salzberg S.L."/>
            <person name="Venter J.C."/>
            <person name="Fraser C.M."/>
            <person name="Hoffman S.L."/>
            <person name="Gardner M.J."/>
            <person name="Carucci D.J."/>
        </authorList>
    </citation>
    <scope>NUCLEOTIDE SEQUENCE [LARGE SCALE GENOMIC DNA]</scope>
    <source>
        <strain evidence="1 2">17XNL</strain>
    </source>
</reference>
<gene>
    <name evidence="1" type="ORF">PY02280</name>
</gene>
<sequence length="22" mass="2686">FYNIKLQILNSIFNKYIKIILS</sequence>
<dbReference type="PaxDb" id="73239-Q7RMA3"/>
<evidence type="ECO:0000313" key="2">
    <source>
        <dbReference type="Proteomes" id="UP000008553"/>
    </source>
</evidence>
<dbReference type="AlphaFoldDB" id="Q7RMA3"/>
<dbReference type="InParanoid" id="Q7RMA3"/>
<proteinExistence type="predicted"/>
<dbReference type="Proteomes" id="UP000008553">
    <property type="component" value="Unassembled WGS sequence"/>
</dbReference>
<feature type="non-terminal residue" evidence="1">
    <location>
        <position position="1"/>
    </location>
</feature>
<accession>Q7RMA3</accession>
<organism evidence="1 2">
    <name type="scientific">Plasmodium yoelii yoelii</name>
    <dbReference type="NCBI Taxonomy" id="73239"/>
    <lineage>
        <taxon>Eukaryota</taxon>
        <taxon>Sar</taxon>
        <taxon>Alveolata</taxon>
        <taxon>Apicomplexa</taxon>
        <taxon>Aconoidasida</taxon>
        <taxon>Haemosporida</taxon>
        <taxon>Plasmodiidae</taxon>
        <taxon>Plasmodium</taxon>
        <taxon>Plasmodium (Vinckeia)</taxon>
    </lineage>
</organism>
<dbReference type="EMBL" id="AABL01000624">
    <property type="protein sequence ID" value="EAA21716.1"/>
    <property type="molecule type" value="Genomic_DNA"/>
</dbReference>
<protein>
    <submittedName>
        <fullName evidence="1">Uncharacterized protein</fullName>
    </submittedName>
</protein>
<name>Q7RMA3_PLAYO</name>
<evidence type="ECO:0000313" key="1">
    <source>
        <dbReference type="EMBL" id="EAA21716.1"/>
    </source>
</evidence>
<keyword evidence="2" id="KW-1185">Reference proteome</keyword>